<organism evidence="3 4">
    <name type="scientific">Characodon lateralis</name>
    <dbReference type="NCBI Taxonomy" id="208331"/>
    <lineage>
        <taxon>Eukaryota</taxon>
        <taxon>Metazoa</taxon>
        <taxon>Chordata</taxon>
        <taxon>Craniata</taxon>
        <taxon>Vertebrata</taxon>
        <taxon>Euteleostomi</taxon>
        <taxon>Actinopterygii</taxon>
        <taxon>Neopterygii</taxon>
        <taxon>Teleostei</taxon>
        <taxon>Neoteleostei</taxon>
        <taxon>Acanthomorphata</taxon>
        <taxon>Ovalentaria</taxon>
        <taxon>Atherinomorphae</taxon>
        <taxon>Cyprinodontiformes</taxon>
        <taxon>Goodeidae</taxon>
        <taxon>Characodon</taxon>
    </lineage>
</organism>
<protein>
    <submittedName>
        <fullName evidence="3">Uncharacterized protein</fullName>
    </submittedName>
</protein>
<feature type="transmembrane region" description="Helical" evidence="1">
    <location>
        <begin position="96"/>
        <end position="114"/>
    </location>
</feature>
<evidence type="ECO:0000256" key="1">
    <source>
        <dbReference type="SAM" id="Phobius"/>
    </source>
</evidence>
<keyword evidence="1" id="KW-0472">Membrane</keyword>
<keyword evidence="2" id="KW-0732">Signal</keyword>
<dbReference type="EMBL" id="JAHUTJ010020971">
    <property type="protein sequence ID" value="MED6272443.1"/>
    <property type="molecule type" value="Genomic_DNA"/>
</dbReference>
<feature type="chain" id="PRO_5045687276" evidence="2">
    <location>
        <begin position="19"/>
        <end position="206"/>
    </location>
</feature>
<dbReference type="Proteomes" id="UP001352852">
    <property type="component" value="Unassembled WGS sequence"/>
</dbReference>
<feature type="transmembrane region" description="Helical" evidence="1">
    <location>
        <begin position="65"/>
        <end position="84"/>
    </location>
</feature>
<name>A0ABU7DFH8_9TELE</name>
<gene>
    <name evidence="3" type="ORF">CHARACLAT_030440</name>
</gene>
<feature type="signal peptide" evidence="2">
    <location>
        <begin position="1"/>
        <end position="18"/>
    </location>
</feature>
<evidence type="ECO:0000256" key="2">
    <source>
        <dbReference type="SAM" id="SignalP"/>
    </source>
</evidence>
<sequence>MLSPSRSAFCWWGGGAYAKPWAQWICLCLPSFVGTRQTGTLSAGEMARGHIRMWLRCGVSGVPGLWRAVVAFLRCFLLWLWPLAWRRVAVWWVKQVLYLHWGGWWVVLSLEWLVSPARLPGWGMFLSHGREGWGAGTGQMVGRAWLCATPLAVVSGAGIGAVGWRVRGGVAACEGCVPFLDVRLLNFESAELSWLVFFSGLSLQRR</sequence>
<keyword evidence="1" id="KW-1133">Transmembrane helix</keyword>
<comment type="caution">
    <text evidence="3">The sequence shown here is derived from an EMBL/GenBank/DDBJ whole genome shotgun (WGS) entry which is preliminary data.</text>
</comment>
<keyword evidence="4" id="KW-1185">Reference proteome</keyword>
<keyword evidence="1" id="KW-0812">Transmembrane</keyword>
<reference evidence="3 4" key="1">
    <citation type="submission" date="2021-06" db="EMBL/GenBank/DDBJ databases">
        <authorList>
            <person name="Palmer J.M."/>
        </authorList>
    </citation>
    <scope>NUCLEOTIDE SEQUENCE [LARGE SCALE GENOMIC DNA]</scope>
    <source>
        <strain evidence="3 4">CL_MEX2019</strain>
        <tissue evidence="3">Muscle</tissue>
    </source>
</reference>
<evidence type="ECO:0000313" key="3">
    <source>
        <dbReference type="EMBL" id="MED6272443.1"/>
    </source>
</evidence>
<evidence type="ECO:0000313" key="4">
    <source>
        <dbReference type="Proteomes" id="UP001352852"/>
    </source>
</evidence>
<accession>A0ABU7DFH8</accession>
<proteinExistence type="predicted"/>